<keyword evidence="1" id="KW-1133">Transmembrane helix</keyword>
<organism evidence="2 3">
    <name type="scientific">Nocardia terrae</name>
    <dbReference type="NCBI Taxonomy" id="2675851"/>
    <lineage>
        <taxon>Bacteria</taxon>
        <taxon>Bacillati</taxon>
        <taxon>Actinomycetota</taxon>
        <taxon>Actinomycetes</taxon>
        <taxon>Mycobacteriales</taxon>
        <taxon>Nocardiaceae</taxon>
        <taxon>Nocardia</taxon>
    </lineage>
</organism>
<keyword evidence="1" id="KW-0472">Membrane</keyword>
<accession>A0A7K1V3X4</accession>
<evidence type="ECO:0000313" key="3">
    <source>
        <dbReference type="Proteomes" id="UP000466794"/>
    </source>
</evidence>
<dbReference type="EMBL" id="WRPP01000005">
    <property type="protein sequence ID" value="MVU80848.1"/>
    <property type="molecule type" value="Genomic_DNA"/>
</dbReference>
<name>A0A7K1V3X4_9NOCA</name>
<gene>
    <name evidence="2" type="ORF">GPX89_26790</name>
</gene>
<keyword evidence="1" id="KW-0812">Transmembrane</keyword>
<dbReference type="NCBIfam" id="NF033632">
    <property type="entry name" value="SLATT_4"/>
    <property type="match status" value="1"/>
</dbReference>
<dbReference type="Proteomes" id="UP000466794">
    <property type="component" value="Unassembled WGS sequence"/>
</dbReference>
<feature type="transmembrane region" description="Helical" evidence="1">
    <location>
        <begin position="81"/>
        <end position="99"/>
    </location>
</feature>
<keyword evidence="3" id="KW-1185">Reference proteome</keyword>
<evidence type="ECO:0000256" key="1">
    <source>
        <dbReference type="SAM" id="Phobius"/>
    </source>
</evidence>
<dbReference type="AlphaFoldDB" id="A0A7K1V3X4"/>
<sequence>MHTLLLNVPMWLRRPGTHLSTGSPCIRSSALPSRTPRGERMSAVDDLRQSLQAEADHMLSDLLYTEKSHFAAAERGQRSHLVFGGIAAVSAAIAAASVIGQWSPVVAAVAALVASALSAVLTLVNPQESAQKHLDAGRDLAALKVELRQVRNLDLAADSTLDLADVRRNLGEFANRKSEIDRAAPGLGERSFRKASTKIDQGNFAP</sequence>
<comment type="caution">
    <text evidence="2">The sequence shown here is derived from an EMBL/GenBank/DDBJ whole genome shotgun (WGS) entry which is preliminary data.</text>
</comment>
<evidence type="ECO:0000313" key="2">
    <source>
        <dbReference type="EMBL" id="MVU80848.1"/>
    </source>
</evidence>
<reference evidence="2 3" key="1">
    <citation type="submission" date="2019-12" db="EMBL/GenBank/DDBJ databases">
        <title>Nocardia sp. nov. ET3-3 isolated from soil.</title>
        <authorList>
            <person name="Kanchanasin P."/>
            <person name="Tanasupawat S."/>
            <person name="Yuki M."/>
            <person name="Kudo T."/>
        </authorList>
    </citation>
    <scope>NUCLEOTIDE SEQUENCE [LARGE SCALE GENOMIC DNA]</scope>
    <source>
        <strain evidence="2 3">ET3-3</strain>
    </source>
</reference>
<protein>
    <submittedName>
        <fullName evidence="2">SLATT domain-containing protein</fullName>
    </submittedName>
</protein>
<feature type="transmembrane region" description="Helical" evidence="1">
    <location>
        <begin position="105"/>
        <end position="124"/>
    </location>
</feature>
<proteinExistence type="predicted"/>